<protein>
    <recommendedName>
        <fullName evidence="4">Phasin domain-containing protein</fullName>
    </recommendedName>
</protein>
<evidence type="ECO:0000313" key="3">
    <source>
        <dbReference type="Proteomes" id="UP001218362"/>
    </source>
</evidence>
<dbReference type="KEGG" id="acob:P0Y56_15400"/>
<feature type="region of interest" description="Disordered" evidence="1">
    <location>
        <begin position="137"/>
        <end position="160"/>
    </location>
</feature>
<name>A0AAJ5X4M8_9SPHN</name>
<feature type="compositionally biased region" description="Polar residues" evidence="1">
    <location>
        <begin position="141"/>
        <end position="160"/>
    </location>
</feature>
<gene>
    <name evidence="2" type="ORF">P0Y56_15400</name>
</gene>
<accession>A0AAJ5X4M8</accession>
<evidence type="ECO:0000256" key="1">
    <source>
        <dbReference type="SAM" id="MobiDB-lite"/>
    </source>
</evidence>
<proteinExistence type="predicted"/>
<dbReference type="EMBL" id="CP119316">
    <property type="protein sequence ID" value="WEK46378.1"/>
    <property type="molecule type" value="Genomic_DNA"/>
</dbReference>
<evidence type="ECO:0000313" key="2">
    <source>
        <dbReference type="EMBL" id="WEK46378.1"/>
    </source>
</evidence>
<sequence>MLDPFDAWNRLVAVQGSMARTGLRMAQTMSAANEVVIARTALASSALHSPVRGDHSELARMVPEKVAAFSSAGSAGVSAWWAAQSAWGSEIQHLSALAMRGRPLTAMELSELGERMFSYGLKSIEAAARLGAATVAPVHQKATSNARRLGRKTSQPNRNR</sequence>
<dbReference type="AlphaFoldDB" id="A0AAJ5X4M8"/>
<evidence type="ECO:0008006" key="4">
    <source>
        <dbReference type="Google" id="ProtNLM"/>
    </source>
</evidence>
<organism evidence="2 3">
    <name type="scientific">Candidatus Andeanibacterium colombiense</name>
    <dbReference type="NCBI Taxonomy" id="3121345"/>
    <lineage>
        <taxon>Bacteria</taxon>
        <taxon>Pseudomonadati</taxon>
        <taxon>Pseudomonadota</taxon>
        <taxon>Alphaproteobacteria</taxon>
        <taxon>Sphingomonadales</taxon>
        <taxon>Sphingomonadaceae</taxon>
        <taxon>Candidatus Andeanibacterium</taxon>
    </lineage>
</organism>
<reference evidence="2" key="1">
    <citation type="submission" date="2023-03" db="EMBL/GenBank/DDBJ databases">
        <title>Andean soil-derived lignocellulolytic bacterial consortium as a source of novel taxa and putative plastic-active enzymes.</title>
        <authorList>
            <person name="Diaz-Garcia L."/>
            <person name="Chuvochina M."/>
            <person name="Feuerriegel G."/>
            <person name="Bunk B."/>
            <person name="Sproer C."/>
            <person name="Streit W.R."/>
            <person name="Rodriguez L.M."/>
            <person name="Overmann J."/>
            <person name="Jimenez D.J."/>
        </authorList>
    </citation>
    <scope>NUCLEOTIDE SEQUENCE</scope>
    <source>
        <strain evidence="2">MAG 26</strain>
    </source>
</reference>
<dbReference type="Proteomes" id="UP001218362">
    <property type="component" value="Chromosome"/>
</dbReference>